<reference evidence="3" key="1">
    <citation type="journal article" date="2019" name="Curr. Biol.">
        <title>Genome Sequence of Striga asiatica Provides Insight into the Evolution of Plant Parasitism.</title>
        <authorList>
            <person name="Yoshida S."/>
            <person name="Kim S."/>
            <person name="Wafula E.K."/>
            <person name="Tanskanen J."/>
            <person name="Kim Y.M."/>
            <person name="Honaas L."/>
            <person name="Yang Z."/>
            <person name="Spallek T."/>
            <person name="Conn C.E."/>
            <person name="Ichihashi Y."/>
            <person name="Cheong K."/>
            <person name="Cui S."/>
            <person name="Der J.P."/>
            <person name="Gundlach H."/>
            <person name="Jiao Y."/>
            <person name="Hori C."/>
            <person name="Ishida J.K."/>
            <person name="Kasahara H."/>
            <person name="Kiba T."/>
            <person name="Kim M.S."/>
            <person name="Koo N."/>
            <person name="Laohavisit A."/>
            <person name="Lee Y.H."/>
            <person name="Lumba S."/>
            <person name="McCourt P."/>
            <person name="Mortimer J.C."/>
            <person name="Mutuku J.M."/>
            <person name="Nomura T."/>
            <person name="Sasaki-Sekimoto Y."/>
            <person name="Seto Y."/>
            <person name="Wang Y."/>
            <person name="Wakatake T."/>
            <person name="Sakakibara H."/>
            <person name="Demura T."/>
            <person name="Yamaguchi S."/>
            <person name="Yoneyama K."/>
            <person name="Manabe R.I."/>
            <person name="Nelson D.C."/>
            <person name="Schulman A.H."/>
            <person name="Timko M.P."/>
            <person name="dePamphilis C.W."/>
            <person name="Choi D."/>
            <person name="Shirasu K."/>
        </authorList>
    </citation>
    <scope>NUCLEOTIDE SEQUENCE [LARGE SCALE GENOMIC DNA]</scope>
    <source>
        <strain evidence="3">cv. UVA1</strain>
    </source>
</reference>
<gene>
    <name evidence="2" type="ORF">STAS_04817</name>
</gene>
<organism evidence="2 3">
    <name type="scientific">Striga asiatica</name>
    <name type="common">Asiatic witchweed</name>
    <name type="synonym">Buchnera asiatica</name>
    <dbReference type="NCBI Taxonomy" id="4170"/>
    <lineage>
        <taxon>Eukaryota</taxon>
        <taxon>Viridiplantae</taxon>
        <taxon>Streptophyta</taxon>
        <taxon>Embryophyta</taxon>
        <taxon>Tracheophyta</taxon>
        <taxon>Spermatophyta</taxon>
        <taxon>Magnoliopsida</taxon>
        <taxon>eudicotyledons</taxon>
        <taxon>Gunneridae</taxon>
        <taxon>Pentapetalae</taxon>
        <taxon>asterids</taxon>
        <taxon>lamiids</taxon>
        <taxon>Lamiales</taxon>
        <taxon>Orobanchaceae</taxon>
        <taxon>Buchnereae</taxon>
        <taxon>Striga</taxon>
    </lineage>
</organism>
<evidence type="ECO:0000313" key="3">
    <source>
        <dbReference type="Proteomes" id="UP000325081"/>
    </source>
</evidence>
<dbReference type="PANTHER" id="PTHR33321:SF12">
    <property type="entry name" value="PLANT BASIC SECRETORY PROTEIN (BSP) FAMILY PROTEIN"/>
    <property type="match status" value="1"/>
</dbReference>
<keyword evidence="3" id="KW-1185">Reference proteome</keyword>
<dbReference type="Pfam" id="PF04450">
    <property type="entry name" value="BSP"/>
    <property type="match status" value="1"/>
</dbReference>
<dbReference type="PANTHER" id="PTHR33321">
    <property type="match status" value="1"/>
</dbReference>
<accession>A0A5A7P8P9</accession>
<dbReference type="EMBL" id="BKCP01003335">
    <property type="protein sequence ID" value="GER28997.1"/>
    <property type="molecule type" value="Genomic_DNA"/>
</dbReference>
<evidence type="ECO:0000313" key="2">
    <source>
        <dbReference type="EMBL" id="GER28997.1"/>
    </source>
</evidence>
<dbReference type="AlphaFoldDB" id="A0A5A7P8P9"/>
<feature type="chain" id="PRO_5022954739" evidence="1">
    <location>
        <begin position="23"/>
        <end position="223"/>
    </location>
</feature>
<dbReference type="InterPro" id="IPR007541">
    <property type="entry name" value="Uncharacterised_BSP"/>
</dbReference>
<protein>
    <submittedName>
        <fullName evidence="2">Plant basic secretory family protein</fullName>
    </submittedName>
</protein>
<sequence>MANLLLIFSSLAILLATRGILAVDYTFTNTTVLPKFDKEIGKNYTLQIMNESTAFIWKTFHQTSPADRKSVENVSLFIDVMKGVAYTIDNQIHFGAGYIQNYSGDVRREFKGILYHEMTHVWQYDGKGHAPSGLIEGIADFVRLKANLAPKHWVKPGEGQKWDQGYDVTAHFLDYCNDKKKGFVAELNKMMKDGFTNKYFQKLLGKTVNELWKEYKAKYNPKK</sequence>
<comment type="caution">
    <text evidence="2">The sequence shown here is derived from an EMBL/GenBank/DDBJ whole genome shotgun (WGS) entry which is preliminary data.</text>
</comment>
<dbReference type="Proteomes" id="UP000325081">
    <property type="component" value="Unassembled WGS sequence"/>
</dbReference>
<dbReference type="OrthoDB" id="891726at2759"/>
<name>A0A5A7P8P9_STRAF</name>
<feature type="signal peptide" evidence="1">
    <location>
        <begin position="1"/>
        <end position="22"/>
    </location>
</feature>
<evidence type="ECO:0000256" key="1">
    <source>
        <dbReference type="SAM" id="SignalP"/>
    </source>
</evidence>
<proteinExistence type="predicted"/>
<keyword evidence="1" id="KW-0732">Signal</keyword>